<dbReference type="InterPro" id="IPR024194">
    <property type="entry name" value="Ac/AlaTfrase_AlgI/DltB"/>
</dbReference>
<feature type="transmembrane region" description="Helical" evidence="8">
    <location>
        <begin position="116"/>
        <end position="134"/>
    </location>
</feature>
<gene>
    <name evidence="9" type="ORF">H8710_09670</name>
</gene>
<dbReference type="InterPro" id="IPR028362">
    <property type="entry name" value="AlgI"/>
</dbReference>
<evidence type="ECO:0000256" key="1">
    <source>
        <dbReference type="ARBA" id="ARBA00004651"/>
    </source>
</evidence>
<dbReference type="EMBL" id="JACRSV010000003">
    <property type="protein sequence ID" value="MBC8560329.1"/>
    <property type="molecule type" value="Genomic_DNA"/>
</dbReference>
<proteinExistence type="inferred from homology"/>
<evidence type="ECO:0000256" key="7">
    <source>
        <dbReference type="PIRNR" id="PIRNR016636"/>
    </source>
</evidence>
<comment type="caution">
    <text evidence="9">The sequence shown here is derived from an EMBL/GenBank/DDBJ whole genome shotgun (WGS) entry which is preliminary data.</text>
</comment>
<feature type="transmembrane region" description="Helical" evidence="8">
    <location>
        <begin position="7"/>
        <end position="24"/>
    </location>
</feature>
<dbReference type="GO" id="GO:0042121">
    <property type="term" value="P:alginic acid biosynthetic process"/>
    <property type="evidence" value="ECO:0007669"/>
    <property type="project" value="InterPro"/>
</dbReference>
<name>A0A926E297_9FIRM</name>
<accession>A0A926E297</accession>
<keyword evidence="4 8" id="KW-0812">Transmembrane</keyword>
<dbReference type="Proteomes" id="UP000610760">
    <property type="component" value="Unassembled WGS sequence"/>
</dbReference>
<keyword evidence="5 8" id="KW-1133">Transmembrane helix</keyword>
<keyword evidence="7" id="KW-0808">Transferase</keyword>
<keyword evidence="3 7" id="KW-1003">Cell membrane</keyword>
<dbReference type="PIRSF" id="PIRSF016636">
    <property type="entry name" value="AlgI_DltB"/>
    <property type="match status" value="1"/>
</dbReference>
<evidence type="ECO:0000256" key="6">
    <source>
        <dbReference type="ARBA" id="ARBA00023136"/>
    </source>
</evidence>
<feature type="transmembrane region" description="Helical" evidence="8">
    <location>
        <begin position="358"/>
        <end position="377"/>
    </location>
</feature>
<evidence type="ECO:0000313" key="10">
    <source>
        <dbReference type="Proteomes" id="UP000610760"/>
    </source>
</evidence>
<evidence type="ECO:0000256" key="8">
    <source>
        <dbReference type="SAM" id="Phobius"/>
    </source>
</evidence>
<dbReference type="GO" id="GO:0005886">
    <property type="term" value="C:plasma membrane"/>
    <property type="evidence" value="ECO:0007669"/>
    <property type="project" value="UniProtKB-SubCell"/>
</dbReference>
<dbReference type="Pfam" id="PF03062">
    <property type="entry name" value="MBOAT"/>
    <property type="match status" value="1"/>
</dbReference>
<organism evidence="9 10">
    <name type="scientific">Fumia xinanensis</name>
    <dbReference type="NCBI Taxonomy" id="2763659"/>
    <lineage>
        <taxon>Bacteria</taxon>
        <taxon>Bacillati</taxon>
        <taxon>Bacillota</taxon>
        <taxon>Clostridia</taxon>
        <taxon>Eubacteriales</taxon>
        <taxon>Oscillospiraceae</taxon>
        <taxon>Fumia</taxon>
    </lineage>
</organism>
<evidence type="ECO:0000256" key="3">
    <source>
        <dbReference type="ARBA" id="ARBA00022475"/>
    </source>
</evidence>
<dbReference type="InterPro" id="IPR004299">
    <property type="entry name" value="MBOAT_fam"/>
</dbReference>
<dbReference type="AlphaFoldDB" id="A0A926E297"/>
<feature type="transmembrane region" description="Helical" evidence="8">
    <location>
        <begin position="309"/>
        <end position="338"/>
    </location>
</feature>
<dbReference type="PIRSF" id="PIRSF500217">
    <property type="entry name" value="AlgI"/>
    <property type="match status" value="1"/>
</dbReference>
<feature type="transmembrane region" description="Helical" evidence="8">
    <location>
        <begin position="220"/>
        <end position="239"/>
    </location>
</feature>
<evidence type="ECO:0000256" key="2">
    <source>
        <dbReference type="ARBA" id="ARBA00010323"/>
    </source>
</evidence>
<feature type="transmembrane region" description="Helical" evidence="8">
    <location>
        <begin position="436"/>
        <end position="458"/>
    </location>
</feature>
<feature type="transmembrane region" description="Helical" evidence="8">
    <location>
        <begin position="30"/>
        <end position="56"/>
    </location>
</feature>
<evidence type="ECO:0000256" key="5">
    <source>
        <dbReference type="ARBA" id="ARBA00022989"/>
    </source>
</evidence>
<sequence>MVFSSITFLYIFLPITLLVYYLVPAKAKNWVLFVSGLVFYAWGEPVYVFIMILSTLIDYTAGRLMDFWNDDEKRRKILLICSVAMNLGLLAVFKYSSFIIDNINALFHGGIPDPQLPLPIGISFFTFQSMSYTIDLYRRQIKVQKNFINFGAYVTMFPQIVAGPIVRYQDVSKELESRSITVGETADGIGLFTRGLAKKLLLANNIGLLWAQVREMPIDAVPAATAWLGILAFAFQIYFDFSGYSDMACGIGKMLGFHFPQNFNLPYTAKSITDFWRRWHITLSTWFKEYLYIPLGGNRSGTVRTIRNLLIVWVLTGFWHGASWNFVCWGLYFGVLLVLERFVYGKILNKLPSFVRQLYTFVLVVFSWVLFEMETLGDVGRYLQAMFGGAGFADSRSIYLLRSYFLLFLLCIFASGSWGKKVYSQFSNRWPARAQALLPVSVILLMAVCTAYLVNATYNSFLYFRF</sequence>
<reference evidence="9" key="1">
    <citation type="submission" date="2020-08" db="EMBL/GenBank/DDBJ databases">
        <title>Genome public.</title>
        <authorList>
            <person name="Liu C."/>
            <person name="Sun Q."/>
        </authorList>
    </citation>
    <scope>NUCLEOTIDE SEQUENCE</scope>
    <source>
        <strain evidence="9">NSJ-33</strain>
    </source>
</reference>
<feature type="transmembrane region" description="Helical" evidence="8">
    <location>
        <begin position="146"/>
        <end position="166"/>
    </location>
</feature>
<dbReference type="PANTHER" id="PTHR13285">
    <property type="entry name" value="ACYLTRANSFERASE"/>
    <property type="match status" value="1"/>
</dbReference>
<comment type="subcellular location">
    <subcellularLocation>
        <location evidence="1">Cell membrane</location>
        <topology evidence="1">Multi-pass membrane protein</topology>
    </subcellularLocation>
</comment>
<dbReference type="InterPro" id="IPR051085">
    <property type="entry name" value="MB_O-acyltransferase"/>
</dbReference>
<dbReference type="GO" id="GO:0016746">
    <property type="term" value="F:acyltransferase activity"/>
    <property type="evidence" value="ECO:0007669"/>
    <property type="project" value="UniProtKB-KW"/>
</dbReference>
<comment type="similarity">
    <text evidence="2 7">Belongs to the membrane-bound acyltransferase family.</text>
</comment>
<feature type="transmembrane region" description="Helical" evidence="8">
    <location>
        <begin position="398"/>
        <end position="416"/>
    </location>
</feature>
<feature type="transmembrane region" description="Helical" evidence="8">
    <location>
        <begin position="77"/>
        <end position="96"/>
    </location>
</feature>
<keyword evidence="7" id="KW-0012">Acyltransferase</keyword>
<dbReference type="PANTHER" id="PTHR13285:SF18">
    <property type="entry name" value="PROTEIN-CYSTEINE N-PALMITOYLTRANSFERASE RASP"/>
    <property type="match status" value="1"/>
</dbReference>
<evidence type="ECO:0000313" key="9">
    <source>
        <dbReference type="EMBL" id="MBC8560329.1"/>
    </source>
</evidence>
<evidence type="ECO:0000256" key="4">
    <source>
        <dbReference type="ARBA" id="ARBA00022692"/>
    </source>
</evidence>
<keyword evidence="6 7" id="KW-0472">Membrane</keyword>
<keyword evidence="10" id="KW-1185">Reference proteome</keyword>
<protein>
    <submittedName>
        <fullName evidence="9">MBOAT family protein</fullName>
    </submittedName>
</protein>